<dbReference type="RefSeq" id="WP_048642065.1">
    <property type="nucleotide sequence ID" value="NZ_CAXBGM010000008.1"/>
</dbReference>
<reference evidence="7 8" key="1">
    <citation type="submission" date="2015-07" db="EMBL/GenBank/DDBJ databases">
        <authorList>
            <person name="Kim K.M."/>
        </authorList>
    </citation>
    <scope>NUCLEOTIDE SEQUENCE [LARGE SCALE GENOMIC DNA]</scope>
    <source>
        <strain evidence="7 8">KCTC 12363</strain>
    </source>
</reference>
<evidence type="ECO:0000259" key="6">
    <source>
        <dbReference type="Pfam" id="PF04085"/>
    </source>
</evidence>
<dbReference type="PATRIC" id="fig|320787.5.peg.2567"/>
<dbReference type="Gene3D" id="2.40.10.340">
    <property type="entry name" value="Rod shape-determining protein MreC, domain 1"/>
    <property type="match status" value="1"/>
</dbReference>
<evidence type="ECO:0000256" key="5">
    <source>
        <dbReference type="SAM" id="Phobius"/>
    </source>
</evidence>
<protein>
    <recommendedName>
        <fullName evidence="2">Cell shape-determining protein MreC</fullName>
    </recommendedName>
    <alternativeName>
        <fullName evidence="4">Cell shape protein MreC</fullName>
    </alternativeName>
</protein>
<dbReference type="PANTHER" id="PTHR34138:SF1">
    <property type="entry name" value="CELL SHAPE-DETERMINING PROTEIN MREC"/>
    <property type="match status" value="1"/>
</dbReference>
<gene>
    <name evidence="7" type="ORF">CA2015_2344</name>
</gene>
<feature type="domain" description="Rod shape-determining protein MreC beta-barrel core" evidence="6">
    <location>
        <begin position="110"/>
        <end position="258"/>
    </location>
</feature>
<keyword evidence="5" id="KW-0472">Membrane</keyword>
<evidence type="ECO:0000313" key="8">
    <source>
        <dbReference type="Proteomes" id="UP000036520"/>
    </source>
</evidence>
<dbReference type="Proteomes" id="UP000036520">
    <property type="component" value="Chromosome"/>
</dbReference>
<keyword evidence="5" id="KW-1133">Transmembrane helix</keyword>
<proteinExistence type="inferred from homology"/>
<accession>A0A0H4PFB0</accession>
<dbReference type="EMBL" id="CP012040">
    <property type="protein sequence ID" value="AKP51760.1"/>
    <property type="molecule type" value="Genomic_DNA"/>
</dbReference>
<dbReference type="Pfam" id="PF04085">
    <property type="entry name" value="MreC"/>
    <property type="match status" value="1"/>
</dbReference>
<keyword evidence="5" id="KW-0812">Transmembrane</keyword>
<dbReference type="Gene3D" id="2.40.10.350">
    <property type="entry name" value="Rod shape-determining protein MreC, domain 2"/>
    <property type="match status" value="1"/>
</dbReference>
<name>A0A0H4PFB0_9BACT</name>
<dbReference type="InterPro" id="IPR042177">
    <property type="entry name" value="Cell/Rod_1"/>
</dbReference>
<sequence length="277" mass="30921">MQQIFLFLYRLRAFILFLILELLALGIIFTHNSPQGAVFFNSSNKFTGRLLSSKNNFVSYFTLYSTNKALAEKNASLLNRLDKMTPVVDSAYFDLDSTLSNNFNFWSARVINNSINLSQNYITLDKGSVDGVVEGMGVFNEQGIIGRVKGTSNHFSSVISLLHTDLLISSKIKKTEVFGSTKWDGVNSNEAKLLYVPRHVMVEPGQEIVTSGYNAVFPEGIPIGKVKEVSQGNETNYLDITITLGADFSKLNFVYLVKNDLREEIDSLETVMVNPSQ</sequence>
<dbReference type="InterPro" id="IPR055342">
    <property type="entry name" value="MreC_beta-barrel_core"/>
</dbReference>
<comment type="similarity">
    <text evidence="1">Belongs to the MreC family.</text>
</comment>
<dbReference type="GO" id="GO:0005886">
    <property type="term" value="C:plasma membrane"/>
    <property type="evidence" value="ECO:0007669"/>
    <property type="project" value="TreeGrafter"/>
</dbReference>
<evidence type="ECO:0000313" key="7">
    <source>
        <dbReference type="EMBL" id="AKP51760.1"/>
    </source>
</evidence>
<dbReference type="OrthoDB" id="9811827at2"/>
<dbReference type="GO" id="GO:0008360">
    <property type="term" value="P:regulation of cell shape"/>
    <property type="evidence" value="ECO:0007669"/>
    <property type="project" value="UniProtKB-KW"/>
</dbReference>
<dbReference type="KEGG" id="camu:CA2015_2344"/>
<feature type="transmembrane region" description="Helical" evidence="5">
    <location>
        <begin position="7"/>
        <end position="29"/>
    </location>
</feature>
<evidence type="ECO:0000256" key="2">
    <source>
        <dbReference type="ARBA" id="ARBA00013855"/>
    </source>
</evidence>
<dbReference type="AlphaFoldDB" id="A0A0H4PFB0"/>
<dbReference type="PANTHER" id="PTHR34138">
    <property type="entry name" value="CELL SHAPE-DETERMINING PROTEIN MREC"/>
    <property type="match status" value="1"/>
</dbReference>
<dbReference type="InterPro" id="IPR007221">
    <property type="entry name" value="MreC"/>
</dbReference>
<evidence type="ECO:0000256" key="1">
    <source>
        <dbReference type="ARBA" id="ARBA00009369"/>
    </source>
</evidence>
<dbReference type="STRING" id="320787.CA2015_2344"/>
<keyword evidence="3" id="KW-0133">Cell shape</keyword>
<organism evidence="7 8">
    <name type="scientific">Cyclobacterium amurskyense</name>
    <dbReference type="NCBI Taxonomy" id="320787"/>
    <lineage>
        <taxon>Bacteria</taxon>
        <taxon>Pseudomonadati</taxon>
        <taxon>Bacteroidota</taxon>
        <taxon>Cytophagia</taxon>
        <taxon>Cytophagales</taxon>
        <taxon>Cyclobacteriaceae</taxon>
        <taxon>Cyclobacterium</taxon>
    </lineage>
</organism>
<evidence type="ECO:0000256" key="4">
    <source>
        <dbReference type="ARBA" id="ARBA00032089"/>
    </source>
</evidence>
<keyword evidence="8" id="KW-1185">Reference proteome</keyword>
<evidence type="ECO:0000256" key="3">
    <source>
        <dbReference type="ARBA" id="ARBA00022960"/>
    </source>
</evidence>
<dbReference type="InterPro" id="IPR042175">
    <property type="entry name" value="Cell/Rod_MreC_2"/>
</dbReference>
<dbReference type="NCBIfam" id="NF010532">
    <property type="entry name" value="PRK13922.9-3"/>
    <property type="match status" value="1"/>
</dbReference>